<reference evidence="9 10" key="1">
    <citation type="submission" date="2021-03" db="EMBL/GenBank/DDBJ databases">
        <title>Sequencing the genomes of 1000 actinobacteria strains.</title>
        <authorList>
            <person name="Klenk H.-P."/>
        </authorList>
    </citation>
    <scope>NUCLEOTIDE SEQUENCE [LARGE SCALE GENOMIC DNA]</scope>
    <source>
        <strain evidence="9 10">DSM 46670</strain>
    </source>
</reference>
<dbReference type="InterPro" id="IPR029062">
    <property type="entry name" value="Class_I_gatase-like"/>
</dbReference>
<dbReference type="Proteomes" id="UP001519332">
    <property type="component" value="Unassembled WGS sequence"/>
</dbReference>
<dbReference type="PRINTS" id="PR00096">
    <property type="entry name" value="GATASE"/>
</dbReference>
<evidence type="ECO:0000256" key="3">
    <source>
        <dbReference type="ARBA" id="ARBA00022679"/>
    </source>
</evidence>
<feature type="region of interest" description="Disordered" evidence="5">
    <location>
        <begin position="697"/>
        <end position="726"/>
    </location>
</feature>
<evidence type="ECO:0000259" key="7">
    <source>
        <dbReference type="Pfam" id="PF00425"/>
    </source>
</evidence>
<comment type="caution">
    <text evidence="9">The sequence shown here is derived from an EMBL/GenBank/DDBJ whole genome shotgun (WGS) entry which is preliminary data.</text>
</comment>
<keyword evidence="3 9" id="KW-0808">Transferase</keyword>
<dbReference type="InterPro" id="IPR005802">
    <property type="entry name" value="ADC_synth_comp_1"/>
</dbReference>
<feature type="domain" description="Chorismate-utilising enzyme C-terminal" evidence="7">
    <location>
        <begin position="426"/>
        <end position="678"/>
    </location>
</feature>
<dbReference type="PRINTS" id="PR00099">
    <property type="entry name" value="CPSGATASE"/>
</dbReference>
<evidence type="ECO:0000259" key="8">
    <source>
        <dbReference type="Pfam" id="PF04715"/>
    </source>
</evidence>
<feature type="domain" description="Glutamine amidotransferase" evidence="6">
    <location>
        <begin position="4"/>
        <end position="186"/>
    </location>
</feature>
<dbReference type="NCBIfam" id="TIGR00566">
    <property type="entry name" value="trpG_papA"/>
    <property type="match status" value="1"/>
</dbReference>
<evidence type="ECO:0000256" key="4">
    <source>
        <dbReference type="ARBA" id="ARBA00022962"/>
    </source>
</evidence>
<dbReference type="InterPro" id="IPR006805">
    <property type="entry name" value="Anth_synth_I_N"/>
</dbReference>
<dbReference type="InterPro" id="IPR005801">
    <property type="entry name" value="ADC_synthase"/>
</dbReference>
<feature type="domain" description="Anthranilate synthase component I N-terminal" evidence="8">
    <location>
        <begin position="230"/>
        <end position="369"/>
    </location>
</feature>
<evidence type="ECO:0000256" key="5">
    <source>
        <dbReference type="SAM" id="MobiDB-lite"/>
    </source>
</evidence>
<dbReference type="SUPFAM" id="SSF52317">
    <property type="entry name" value="Class I glutamine amidotransferase-like"/>
    <property type="match status" value="1"/>
</dbReference>
<dbReference type="SUPFAM" id="SSF56322">
    <property type="entry name" value="ADC synthase"/>
    <property type="match status" value="1"/>
</dbReference>
<dbReference type="InterPro" id="IPR006221">
    <property type="entry name" value="TrpG/PapA_dom"/>
</dbReference>
<evidence type="ECO:0000256" key="1">
    <source>
        <dbReference type="ARBA" id="ARBA00005970"/>
    </source>
</evidence>
<dbReference type="PANTHER" id="PTHR11236">
    <property type="entry name" value="AMINOBENZOATE/ANTHRANILATE SYNTHASE"/>
    <property type="match status" value="1"/>
</dbReference>
<keyword evidence="9" id="KW-0032">Aminotransferase</keyword>
<evidence type="ECO:0000313" key="10">
    <source>
        <dbReference type="Proteomes" id="UP001519332"/>
    </source>
</evidence>
<dbReference type="Gene3D" id="3.60.120.10">
    <property type="entry name" value="Anthranilate synthase"/>
    <property type="match status" value="1"/>
</dbReference>
<name>A0ABS4TZ47_9PSEU</name>
<dbReference type="InterPro" id="IPR019999">
    <property type="entry name" value="Anth_synth_I-like"/>
</dbReference>
<accession>A0ABS4TZ47</accession>
<dbReference type="PANTHER" id="PTHR11236:SF18">
    <property type="entry name" value="AMINODEOXYCHORISMATE SYNTHASE"/>
    <property type="match status" value="1"/>
</dbReference>
<keyword evidence="10" id="KW-1185">Reference proteome</keyword>
<dbReference type="InterPro" id="IPR017926">
    <property type="entry name" value="GATASE"/>
</dbReference>
<dbReference type="Gene3D" id="3.40.50.880">
    <property type="match status" value="1"/>
</dbReference>
<organism evidence="9 10">
    <name type="scientific">Kibdelosporangium banguiense</name>
    <dbReference type="NCBI Taxonomy" id="1365924"/>
    <lineage>
        <taxon>Bacteria</taxon>
        <taxon>Bacillati</taxon>
        <taxon>Actinomycetota</taxon>
        <taxon>Actinomycetes</taxon>
        <taxon>Pseudonocardiales</taxon>
        <taxon>Pseudonocardiaceae</taxon>
        <taxon>Kibdelosporangium</taxon>
    </lineage>
</organism>
<protein>
    <recommendedName>
        <fullName evidence="2">aminodeoxychorismate synthase</fullName>
        <ecNumber evidence="2">2.6.1.85</ecNumber>
    </recommendedName>
</protein>
<dbReference type="PROSITE" id="PS51273">
    <property type="entry name" value="GATASE_TYPE_1"/>
    <property type="match status" value="1"/>
</dbReference>
<dbReference type="RefSeq" id="WP_209646399.1">
    <property type="nucleotide sequence ID" value="NZ_JAGINW010000001.1"/>
</dbReference>
<dbReference type="Pfam" id="PF00117">
    <property type="entry name" value="GATase"/>
    <property type="match status" value="1"/>
</dbReference>
<dbReference type="NCBIfam" id="TIGR00553">
    <property type="entry name" value="pabB"/>
    <property type="match status" value="1"/>
</dbReference>
<comment type="similarity">
    <text evidence="1">In the C-terminal section; belongs to the anthranilate synthase component I family.</text>
</comment>
<dbReference type="EC" id="2.6.1.85" evidence="2"/>
<dbReference type="InterPro" id="IPR015890">
    <property type="entry name" value="Chorismate_C"/>
</dbReference>
<evidence type="ECO:0000313" key="9">
    <source>
        <dbReference type="EMBL" id="MBP2329680.1"/>
    </source>
</evidence>
<sequence length="726" mass="78998">MRTLLIDNHDSYTYNLFHLIAGVNGTEPVVLRNDDPALARVSFDEFDNVVISPGPGHPGRTRDLGHAARFVQYEHLPLLGVCLGHQAIGLHAGAAVGSAPAPRHGHPTSVRHDGRELFAGLPQGFTAVRYHSLSVEEPLPPNLEATAWAEDGVVMGLRHRQRPHWGVQFHPESILTEHGTELLGNFRTLSQDVSRPSIVVTTQAAEQAPAPVARLPRYRLHYAVHNGPVAPEQLFTSLFTASPRAFWLDGAGVDDELSRFSYLGDDTGPLAEFCSYDVNTGIIEVQRTGQPIERVREDIFTYLRRGLAARAFPTADLPFDFTCGYVGYFGYELKAALGGQAAHRSDTPDAGWLFADRMVVIDRVEQTAYALCLAEDSPAAEAEAIGWLDATLENLHSMPLDEPVMSIVDLDAPGVTERWLLRDAGGYRADIEKCQEELRAGESYEICLTTAVEFPAVCDSFEYYRVLRRMNPAPHSAYLRFGDVDVAGSSPERFLRVGADGVVEAKPIKGTARRGATAEEDAELRDRLASDAKTRAENLMIVDLLRNDLGQVCQVGTVEVPGLMKTETYSTVHQLVSTVRGELAPGMDALDCIRACFPGGSMTGAPKERTMEIIDSLEPKARGVYSGALGFLSCNGSTDLSIVIRTAVFAGGKVHIGAGGAIVLDSDPDEEYREMLLKLGAPVRAYWEAAAYPPTTLIPSEPRRQGLRRPRRPAIPAATLSGTEAG</sequence>
<proteinExistence type="inferred from homology"/>
<evidence type="ECO:0000259" key="6">
    <source>
        <dbReference type="Pfam" id="PF00117"/>
    </source>
</evidence>
<evidence type="ECO:0000256" key="2">
    <source>
        <dbReference type="ARBA" id="ARBA00013139"/>
    </source>
</evidence>
<dbReference type="PRINTS" id="PR00097">
    <property type="entry name" value="ANTSNTHASEII"/>
</dbReference>
<dbReference type="EMBL" id="JAGINW010000001">
    <property type="protein sequence ID" value="MBP2329680.1"/>
    <property type="molecule type" value="Genomic_DNA"/>
</dbReference>
<dbReference type="GO" id="GO:0046820">
    <property type="term" value="F:4-amino-4-deoxychorismate synthase activity"/>
    <property type="evidence" value="ECO:0007669"/>
    <property type="project" value="UniProtKB-EC"/>
</dbReference>
<dbReference type="Pfam" id="PF00425">
    <property type="entry name" value="Chorismate_bind"/>
    <property type="match status" value="1"/>
</dbReference>
<gene>
    <name evidence="9" type="ORF">JOF56_010065</name>
</gene>
<dbReference type="CDD" id="cd01743">
    <property type="entry name" value="GATase1_Anthranilate_Synthase"/>
    <property type="match status" value="1"/>
</dbReference>
<keyword evidence="4" id="KW-0315">Glutamine amidotransferase</keyword>
<dbReference type="Pfam" id="PF04715">
    <property type="entry name" value="Anth_synt_I_N"/>
    <property type="match status" value="1"/>
</dbReference>